<gene>
    <name evidence="1" type="ORF">EVG20_g9828</name>
</gene>
<dbReference type="Proteomes" id="UP000298327">
    <property type="component" value="Unassembled WGS sequence"/>
</dbReference>
<keyword evidence="2" id="KW-1185">Reference proteome</keyword>
<dbReference type="STRING" id="205917.A0A4Y9XZV2"/>
<evidence type="ECO:0000313" key="2">
    <source>
        <dbReference type="Proteomes" id="UP000298327"/>
    </source>
</evidence>
<accession>A0A4Y9XZV2</accession>
<evidence type="ECO:0000313" key="1">
    <source>
        <dbReference type="EMBL" id="TFY54149.1"/>
    </source>
</evidence>
<feature type="non-terminal residue" evidence="1">
    <location>
        <position position="1"/>
    </location>
</feature>
<sequence>RAKHQCIVLEGGLVSDMQLVEDVQAATGITLSSDGITHRSSNYESREALVIRADGRRVRYFLGVHSAPSHTSEAQEAGWHEVINSKYETFNESPRAAEQKADSCIFVIKTTGFHTDHAEDQKRLVRVWVAHKRQMKHEVRGEQALKFMASDKVLMVAWEASRESIEAVGGIQEWERMGTANKEAHLKIAYQNVMVKLGKDAFTALSDVEKADIDFFVWTGCCMHKELNAVKGGNVRMMAWWVESKVEGPIKLMNRDNARTVTLTGSSSASAQALDVLQGGAVKVTSLAGTIFNNKDDKKGHQNILRWHLFEDHGFTINFPDTSNTRYQSHCEAATELLIDLNFYIEFLELVKDKKEKQSLNHMEQNVYNALHDIPTLHELATLTLYSQSISHPYLRQVHGSAAKDRNALDLGPLHDRVIQHCQAIISNPDLLLAPAATYHHGSLDAQPWECPDAFYAIHRLLPNLPHLRGTLVAFFEGALETWKWFSAEFSSSGPIVALSKEARSCTWMEPTNDKNEGNLGAYHVNQRKNLSITQHQYNARVSFKRNKTSAYIKDILQPVDCRYLRRKARILDASRLEAE</sequence>
<reference evidence="1 2" key="1">
    <citation type="submission" date="2019-02" db="EMBL/GenBank/DDBJ databases">
        <title>Genome sequencing of the rare red list fungi Dentipellis fragilis.</title>
        <authorList>
            <person name="Buettner E."/>
            <person name="Kellner H."/>
        </authorList>
    </citation>
    <scope>NUCLEOTIDE SEQUENCE [LARGE SCALE GENOMIC DNA]</scope>
    <source>
        <strain evidence="1 2">DSM 105465</strain>
    </source>
</reference>
<comment type="caution">
    <text evidence="1">The sequence shown here is derived from an EMBL/GenBank/DDBJ whole genome shotgun (WGS) entry which is preliminary data.</text>
</comment>
<organism evidence="1 2">
    <name type="scientific">Dentipellis fragilis</name>
    <dbReference type="NCBI Taxonomy" id="205917"/>
    <lineage>
        <taxon>Eukaryota</taxon>
        <taxon>Fungi</taxon>
        <taxon>Dikarya</taxon>
        <taxon>Basidiomycota</taxon>
        <taxon>Agaricomycotina</taxon>
        <taxon>Agaricomycetes</taxon>
        <taxon>Russulales</taxon>
        <taxon>Hericiaceae</taxon>
        <taxon>Dentipellis</taxon>
    </lineage>
</organism>
<name>A0A4Y9XZV2_9AGAM</name>
<proteinExistence type="predicted"/>
<dbReference type="AlphaFoldDB" id="A0A4Y9XZV2"/>
<dbReference type="OrthoDB" id="3236156at2759"/>
<protein>
    <submittedName>
        <fullName evidence="1">Uncharacterized protein</fullName>
    </submittedName>
</protein>
<dbReference type="EMBL" id="SEOQ01001061">
    <property type="protein sequence ID" value="TFY54149.1"/>
    <property type="molecule type" value="Genomic_DNA"/>
</dbReference>